<keyword evidence="4 5" id="KW-0472">Membrane</keyword>
<dbReference type="PRINTS" id="PR00171">
    <property type="entry name" value="SUGRTRNSPORT"/>
</dbReference>
<dbReference type="GO" id="GO:0016020">
    <property type="term" value="C:membrane"/>
    <property type="evidence" value="ECO:0007669"/>
    <property type="project" value="UniProtKB-SubCell"/>
</dbReference>
<dbReference type="STRING" id="451379.A0A0N5AVQ1"/>
<dbReference type="GO" id="GO:0015149">
    <property type="term" value="F:hexose transmembrane transporter activity"/>
    <property type="evidence" value="ECO:0007669"/>
    <property type="project" value="TreeGrafter"/>
</dbReference>
<name>A0A0N5AVQ1_9BILA</name>
<dbReference type="SUPFAM" id="SSF103473">
    <property type="entry name" value="MFS general substrate transporter"/>
    <property type="match status" value="1"/>
</dbReference>
<reference evidence="8" key="1">
    <citation type="submission" date="2017-02" db="UniProtKB">
        <authorList>
            <consortium name="WormBaseParasite"/>
        </authorList>
    </citation>
    <scope>IDENTIFICATION</scope>
</reference>
<organism evidence="7 8">
    <name type="scientific">Syphacia muris</name>
    <dbReference type="NCBI Taxonomy" id="451379"/>
    <lineage>
        <taxon>Eukaryota</taxon>
        <taxon>Metazoa</taxon>
        <taxon>Ecdysozoa</taxon>
        <taxon>Nematoda</taxon>
        <taxon>Chromadorea</taxon>
        <taxon>Rhabditida</taxon>
        <taxon>Spirurina</taxon>
        <taxon>Oxyuridomorpha</taxon>
        <taxon>Oxyuroidea</taxon>
        <taxon>Oxyuridae</taxon>
        <taxon>Syphacia</taxon>
    </lineage>
</organism>
<keyword evidence="2 5" id="KW-0812">Transmembrane</keyword>
<comment type="subcellular location">
    <subcellularLocation>
        <location evidence="1">Membrane</location>
        <topology evidence="1">Multi-pass membrane protein</topology>
    </subcellularLocation>
</comment>
<dbReference type="AlphaFoldDB" id="A0A0N5AVQ1"/>
<accession>A0A0N5AVQ1</accession>
<dbReference type="InterPro" id="IPR045263">
    <property type="entry name" value="GLUT"/>
</dbReference>
<evidence type="ECO:0000256" key="4">
    <source>
        <dbReference type="ARBA" id="ARBA00023136"/>
    </source>
</evidence>
<evidence type="ECO:0000256" key="1">
    <source>
        <dbReference type="ARBA" id="ARBA00004141"/>
    </source>
</evidence>
<keyword evidence="3 5" id="KW-1133">Transmembrane helix</keyword>
<dbReference type="InterPro" id="IPR005829">
    <property type="entry name" value="Sugar_transporter_CS"/>
</dbReference>
<keyword evidence="7" id="KW-1185">Reference proteome</keyword>
<evidence type="ECO:0000256" key="5">
    <source>
        <dbReference type="SAM" id="Phobius"/>
    </source>
</evidence>
<feature type="transmembrane region" description="Helical" evidence="5">
    <location>
        <begin position="154"/>
        <end position="178"/>
    </location>
</feature>
<feature type="transmembrane region" description="Helical" evidence="5">
    <location>
        <begin position="120"/>
        <end position="142"/>
    </location>
</feature>
<feature type="transmembrane region" description="Helical" evidence="5">
    <location>
        <begin position="62"/>
        <end position="86"/>
    </location>
</feature>
<feature type="transmembrane region" description="Helical" evidence="5">
    <location>
        <begin position="184"/>
        <end position="205"/>
    </location>
</feature>
<dbReference type="PROSITE" id="PS00216">
    <property type="entry name" value="SUGAR_TRANSPORT_1"/>
    <property type="match status" value="1"/>
</dbReference>
<dbReference type="InterPro" id="IPR003663">
    <property type="entry name" value="Sugar/inositol_transpt"/>
</dbReference>
<feature type="transmembrane region" description="Helical" evidence="5">
    <location>
        <begin position="367"/>
        <end position="392"/>
    </location>
</feature>
<dbReference type="PANTHER" id="PTHR23503">
    <property type="entry name" value="SOLUTE CARRIER FAMILY 2"/>
    <property type="match status" value="1"/>
</dbReference>
<dbReference type="PROSITE" id="PS50850">
    <property type="entry name" value="MFS"/>
    <property type="match status" value="1"/>
</dbReference>
<feature type="transmembrane region" description="Helical" evidence="5">
    <location>
        <begin position="334"/>
        <end position="355"/>
    </location>
</feature>
<dbReference type="WBParaSite" id="SMUV_0000897601-mRNA-1">
    <property type="protein sequence ID" value="SMUV_0000897601-mRNA-1"/>
    <property type="gene ID" value="SMUV_0000897601"/>
</dbReference>
<feature type="transmembrane region" description="Helical" evidence="5">
    <location>
        <begin position="306"/>
        <end position="327"/>
    </location>
</feature>
<feature type="transmembrane region" description="Helical" evidence="5">
    <location>
        <begin position="433"/>
        <end position="452"/>
    </location>
</feature>
<evidence type="ECO:0000259" key="6">
    <source>
        <dbReference type="PROSITE" id="PS50850"/>
    </source>
</evidence>
<dbReference type="PANTHER" id="PTHR23503:SF17">
    <property type="entry name" value="MAJOR FACILITATOR SUPERFAMILY (MFS) PROFILE DOMAIN-CONTAINING PROTEIN"/>
    <property type="match status" value="1"/>
</dbReference>
<dbReference type="InterPro" id="IPR036259">
    <property type="entry name" value="MFS_trans_sf"/>
</dbReference>
<feature type="domain" description="Major facilitator superfamily (MFS) profile" evidence="6">
    <location>
        <begin position="13"/>
        <end position="459"/>
    </location>
</feature>
<sequence length="469" mass="51191">MGKIPPIKLLLIAIVISLGGSFHFGYQLVITNPSQAAFIHFLKTSNFDHYGKMMTESEAKTIWSIIVAVLFAGAICGSLSIGFISAKVGRKRGLYVSIGCSIVSVLLAIISYHVNSYELYIVSRITLGYSIALSLGLSAMFFNESSPRQCRGFVSMMTGTMVQVGTFTGAVISMPLLLGTIDRWWYIYLVEIIILCCVMVILPFIPESPGYLTQCGNEDAARKAILFFHGCKVGAVDASLNEIKENLRLNATKMSVIAVFKDYYLRKGVFTGTTIAFSMAFSGVAVINAFAVEMLKNTGLSTEDAAFGNIGLCGVSVISSIIASVVVDRFGRRPLILFSLSALLILNIIIFVLMFCFDKFELDWIGYTLIVVISLFLFFFAIGLGPLSFFVATEMVGQAARGTAQSCASLGQMFGRLVILIIFYPISDAIGQAFTYLILFIVPIALALIFLYSNMPETKNKDHKAVCIV</sequence>
<feature type="transmembrane region" description="Helical" evidence="5">
    <location>
        <begin position="93"/>
        <end position="114"/>
    </location>
</feature>
<dbReference type="InterPro" id="IPR020846">
    <property type="entry name" value="MFS_dom"/>
</dbReference>
<dbReference type="Pfam" id="PF00083">
    <property type="entry name" value="Sugar_tr"/>
    <property type="match status" value="1"/>
</dbReference>
<evidence type="ECO:0000313" key="8">
    <source>
        <dbReference type="WBParaSite" id="SMUV_0000897601-mRNA-1"/>
    </source>
</evidence>
<dbReference type="Gene3D" id="1.20.1250.20">
    <property type="entry name" value="MFS general substrate transporter like domains"/>
    <property type="match status" value="1"/>
</dbReference>
<evidence type="ECO:0000313" key="7">
    <source>
        <dbReference type="Proteomes" id="UP000046393"/>
    </source>
</evidence>
<dbReference type="InterPro" id="IPR005828">
    <property type="entry name" value="MFS_sugar_transport-like"/>
</dbReference>
<dbReference type="Proteomes" id="UP000046393">
    <property type="component" value="Unplaced"/>
</dbReference>
<feature type="transmembrane region" description="Helical" evidence="5">
    <location>
        <begin position="269"/>
        <end position="291"/>
    </location>
</feature>
<evidence type="ECO:0000256" key="3">
    <source>
        <dbReference type="ARBA" id="ARBA00022989"/>
    </source>
</evidence>
<proteinExistence type="predicted"/>
<protein>
    <submittedName>
        <fullName evidence="8">MFS domain-containing protein</fullName>
    </submittedName>
</protein>
<feature type="transmembrane region" description="Helical" evidence="5">
    <location>
        <begin position="404"/>
        <end position="427"/>
    </location>
</feature>
<evidence type="ECO:0000256" key="2">
    <source>
        <dbReference type="ARBA" id="ARBA00022692"/>
    </source>
</evidence>